<gene>
    <name evidence="2" type="ORF">Tco_0926560</name>
</gene>
<proteinExistence type="predicted"/>
<evidence type="ECO:0000256" key="1">
    <source>
        <dbReference type="SAM" id="MobiDB-lite"/>
    </source>
</evidence>
<comment type="caution">
    <text evidence="2">The sequence shown here is derived from an EMBL/GenBank/DDBJ whole genome shotgun (WGS) entry which is preliminary data.</text>
</comment>
<reference evidence="2" key="2">
    <citation type="submission" date="2022-01" db="EMBL/GenBank/DDBJ databases">
        <authorList>
            <person name="Yamashiro T."/>
            <person name="Shiraishi A."/>
            <person name="Satake H."/>
            <person name="Nakayama K."/>
        </authorList>
    </citation>
    <scope>NUCLEOTIDE SEQUENCE</scope>
</reference>
<evidence type="ECO:0000313" key="2">
    <source>
        <dbReference type="EMBL" id="GJT36141.1"/>
    </source>
</evidence>
<feature type="region of interest" description="Disordered" evidence="1">
    <location>
        <begin position="139"/>
        <end position="165"/>
    </location>
</feature>
<organism evidence="2 3">
    <name type="scientific">Tanacetum coccineum</name>
    <dbReference type="NCBI Taxonomy" id="301880"/>
    <lineage>
        <taxon>Eukaryota</taxon>
        <taxon>Viridiplantae</taxon>
        <taxon>Streptophyta</taxon>
        <taxon>Embryophyta</taxon>
        <taxon>Tracheophyta</taxon>
        <taxon>Spermatophyta</taxon>
        <taxon>Magnoliopsida</taxon>
        <taxon>eudicotyledons</taxon>
        <taxon>Gunneridae</taxon>
        <taxon>Pentapetalae</taxon>
        <taxon>asterids</taxon>
        <taxon>campanulids</taxon>
        <taxon>Asterales</taxon>
        <taxon>Asteraceae</taxon>
        <taxon>Asteroideae</taxon>
        <taxon>Anthemideae</taxon>
        <taxon>Anthemidinae</taxon>
        <taxon>Tanacetum</taxon>
    </lineage>
</organism>
<feature type="compositionally biased region" description="Basic and acidic residues" evidence="1">
    <location>
        <begin position="147"/>
        <end position="161"/>
    </location>
</feature>
<name>A0ABQ5DA89_9ASTR</name>
<reference evidence="2" key="1">
    <citation type="journal article" date="2022" name="Int. J. Mol. Sci.">
        <title>Draft Genome of Tanacetum Coccineum: Genomic Comparison of Closely Related Tanacetum-Family Plants.</title>
        <authorList>
            <person name="Yamashiro T."/>
            <person name="Shiraishi A."/>
            <person name="Nakayama K."/>
            <person name="Satake H."/>
        </authorList>
    </citation>
    <scope>NUCLEOTIDE SEQUENCE</scope>
</reference>
<sequence>MVEDLRYFNSLEKEVESLKSQLQRQKIEFSKSTDRLLEEYFSKDLMCAILCYFADIDECIELQCLYLEKCQECESLEIELTKSKTQQFDKRFANLEQHCINLELALQHEKEKNVLFEKHLEEKHMNWARFGKSWRRRQKFNQTSSGSKRDGITTNRQEEPFGRFGGLTASGNDAGLVNSQRVL</sequence>
<evidence type="ECO:0000313" key="3">
    <source>
        <dbReference type="Proteomes" id="UP001151760"/>
    </source>
</evidence>
<dbReference type="EMBL" id="BQNB010015111">
    <property type="protein sequence ID" value="GJT36141.1"/>
    <property type="molecule type" value="Genomic_DNA"/>
</dbReference>
<keyword evidence="3" id="KW-1185">Reference proteome</keyword>
<protein>
    <submittedName>
        <fullName evidence="2">Uncharacterized protein</fullName>
    </submittedName>
</protein>
<accession>A0ABQ5DA89</accession>
<dbReference type="Proteomes" id="UP001151760">
    <property type="component" value="Unassembled WGS sequence"/>
</dbReference>